<organism evidence="2 3">
    <name type="scientific">Halovulum marinum</name>
    <dbReference type="NCBI Taxonomy" id="2662447"/>
    <lineage>
        <taxon>Bacteria</taxon>
        <taxon>Pseudomonadati</taxon>
        <taxon>Pseudomonadota</taxon>
        <taxon>Alphaproteobacteria</taxon>
        <taxon>Rhodobacterales</taxon>
        <taxon>Paracoccaceae</taxon>
        <taxon>Halovulum</taxon>
    </lineage>
</organism>
<dbReference type="Proteomes" id="UP000474957">
    <property type="component" value="Unassembled WGS sequence"/>
</dbReference>
<dbReference type="Pfam" id="PF01261">
    <property type="entry name" value="AP_endonuc_2"/>
    <property type="match status" value="1"/>
</dbReference>
<name>A0A6L5Z2J0_9RHOB</name>
<evidence type="ECO:0000313" key="2">
    <source>
        <dbReference type="EMBL" id="MSU90290.1"/>
    </source>
</evidence>
<dbReference type="PANTHER" id="PTHR12110:SF21">
    <property type="entry name" value="XYLOSE ISOMERASE-LIKE TIM BARREL DOMAIN-CONTAINING PROTEIN"/>
    <property type="match status" value="1"/>
</dbReference>
<evidence type="ECO:0000313" key="3">
    <source>
        <dbReference type="Proteomes" id="UP000474957"/>
    </source>
</evidence>
<proteinExistence type="predicted"/>
<gene>
    <name evidence="2" type="ORF">GE300_11775</name>
</gene>
<comment type="caution">
    <text evidence="2">The sequence shown here is derived from an EMBL/GenBank/DDBJ whole genome shotgun (WGS) entry which is preliminary data.</text>
</comment>
<dbReference type="EMBL" id="WIND01000008">
    <property type="protein sequence ID" value="MSU90290.1"/>
    <property type="molecule type" value="Genomic_DNA"/>
</dbReference>
<dbReference type="InterPro" id="IPR036237">
    <property type="entry name" value="Xyl_isomerase-like_sf"/>
</dbReference>
<feature type="domain" description="Xylose isomerase-like TIM barrel" evidence="1">
    <location>
        <begin position="20"/>
        <end position="263"/>
    </location>
</feature>
<dbReference type="SUPFAM" id="SSF51658">
    <property type="entry name" value="Xylose isomerase-like"/>
    <property type="match status" value="1"/>
</dbReference>
<dbReference type="PANTHER" id="PTHR12110">
    <property type="entry name" value="HYDROXYPYRUVATE ISOMERASE"/>
    <property type="match status" value="1"/>
</dbReference>
<protein>
    <submittedName>
        <fullName evidence="2">TIM barrel protein</fullName>
    </submittedName>
</protein>
<accession>A0A6L5Z2J0</accession>
<dbReference type="InterPro" id="IPR013022">
    <property type="entry name" value="Xyl_isomerase-like_TIM-brl"/>
</dbReference>
<keyword evidence="3" id="KW-1185">Reference proteome</keyword>
<dbReference type="Gene3D" id="3.20.20.150">
    <property type="entry name" value="Divalent-metal-dependent TIM barrel enzymes"/>
    <property type="match status" value="1"/>
</dbReference>
<reference evidence="2 3" key="1">
    <citation type="submission" date="2019-10" db="EMBL/GenBank/DDBJ databases">
        <title>Cognatihalovulum marinum gen. nov. sp. nov., a new member of the family Rhodobacteraceae isolated from deep seawater of the Northwest Indian Ocean.</title>
        <authorList>
            <person name="Ruan C."/>
            <person name="Wang J."/>
            <person name="Zheng X."/>
            <person name="Song L."/>
            <person name="Zhu Y."/>
            <person name="Huang Y."/>
            <person name="Lu Z."/>
            <person name="Du W."/>
            <person name="Huang L."/>
            <person name="Dai X."/>
        </authorList>
    </citation>
    <scope>NUCLEOTIDE SEQUENCE [LARGE SCALE GENOMIC DNA]</scope>
    <source>
        <strain evidence="2 3">2CG4</strain>
    </source>
</reference>
<dbReference type="AlphaFoldDB" id="A0A6L5Z2J0"/>
<sequence length="277" mass="29015">MRLALCNEVLRAHPLPEQCRIARALGYDALEIAPFTLSDDPARLPRAARRDIRTTIEDAGLAVAGLHWLMTAPAGLSITDPVRADRAAAHMAAMAELCADLGGAILVHGSPEQRDLAHAPNPEIARETAARCFARAGAAAEAAGVTYCLEPLAPVLTGYLNTVAECAALLDQIASPGLSAMLDTSAAAGGETEPPDAVLARWLPTGRISHVHLNDPNRRAPGQGRMQFGPVMQRLLSGGYDGFVSVEPFVYQPSGEATAAVAAGYLRGILESIGDAQ</sequence>
<evidence type="ECO:0000259" key="1">
    <source>
        <dbReference type="Pfam" id="PF01261"/>
    </source>
</evidence>
<dbReference type="InterPro" id="IPR050312">
    <property type="entry name" value="IolE/XylAMocC-like"/>
</dbReference>